<dbReference type="SUPFAM" id="SSF53098">
    <property type="entry name" value="Ribonuclease H-like"/>
    <property type="match status" value="1"/>
</dbReference>
<gene>
    <name evidence="5" type="ORF">LSAT_V11C600342350</name>
</gene>
<comment type="caution">
    <text evidence="5">The sequence shown here is derived from an EMBL/GenBank/DDBJ whole genome shotgun (WGS) entry which is preliminary data.</text>
</comment>
<dbReference type="GO" id="GO:0046983">
    <property type="term" value="F:protein dimerization activity"/>
    <property type="evidence" value="ECO:0007669"/>
    <property type="project" value="InterPro"/>
</dbReference>
<dbReference type="AlphaFoldDB" id="A0A9R1V508"/>
<dbReference type="InterPro" id="IPR025525">
    <property type="entry name" value="hAT-like_transposase_RNase-H"/>
</dbReference>
<dbReference type="GO" id="GO:0003677">
    <property type="term" value="F:DNA binding"/>
    <property type="evidence" value="ECO:0007669"/>
    <property type="project" value="UniProtKB-KW"/>
</dbReference>
<sequence>MDDVVACLLLCIVVILYMTSSAPERFAVPVLGCDNCTPNDAIIRILLEKLLLKSLMMNGDLLRMRFCAHILNLIVQDGLSLIKFEIERIRENVAFWSASPKREQNFVIAAEQLRIRYSKKLILDCKTRWKSTFLMLSVAISYKEVFDQIGYSLREWTKSLIEEIRDMVDQMVSQFNKYWFVIHGIMGMAAVLDPRYKLKFVELLLPVLYGEEKAKIELQNLESFVQTLFQEYESSVYGGSVPDSSSFGSSISSGNRVGFNKILSDIASITRDDDESGGMSELDNYLKEKLLPKDMEIDLLAWWKTNGIKYPTLQRIAKDILAIPVSTVASESAFSTSGRLVRCCLFFLRQNVCSLQTTSVDLYSRRGGPNVCSMKKEDCLFF</sequence>
<keyword evidence="1" id="KW-0238">DNA-binding</keyword>
<dbReference type="EMBL" id="NBSK02000006">
    <property type="protein sequence ID" value="KAJ0200287.1"/>
    <property type="molecule type" value="Genomic_DNA"/>
</dbReference>
<keyword evidence="6" id="KW-1185">Reference proteome</keyword>
<feature type="signal peptide" evidence="2">
    <location>
        <begin position="1"/>
        <end position="21"/>
    </location>
</feature>
<evidence type="ECO:0000256" key="2">
    <source>
        <dbReference type="SAM" id="SignalP"/>
    </source>
</evidence>
<dbReference type="InterPro" id="IPR012337">
    <property type="entry name" value="RNaseH-like_sf"/>
</dbReference>
<dbReference type="Pfam" id="PF14372">
    <property type="entry name" value="hAT-like_RNase-H"/>
    <property type="match status" value="1"/>
</dbReference>
<proteinExistence type="predicted"/>
<dbReference type="Pfam" id="PF05699">
    <property type="entry name" value="Dimer_Tnp_hAT"/>
    <property type="match status" value="1"/>
</dbReference>
<evidence type="ECO:0008006" key="7">
    <source>
        <dbReference type="Google" id="ProtNLM"/>
    </source>
</evidence>
<evidence type="ECO:0000256" key="1">
    <source>
        <dbReference type="ARBA" id="ARBA00023125"/>
    </source>
</evidence>
<dbReference type="InterPro" id="IPR008906">
    <property type="entry name" value="HATC_C_dom"/>
</dbReference>
<reference evidence="5 6" key="1">
    <citation type="journal article" date="2017" name="Nat. Commun.">
        <title>Genome assembly with in vitro proximity ligation data and whole-genome triplication in lettuce.</title>
        <authorList>
            <person name="Reyes-Chin-Wo S."/>
            <person name="Wang Z."/>
            <person name="Yang X."/>
            <person name="Kozik A."/>
            <person name="Arikit S."/>
            <person name="Song C."/>
            <person name="Xia L."/>
            <person name="Froenicke L."/>
            <person name="Lavelle D.O."/>
            <person name="Truco M.J."/>
            <person name="Xia R."/>
            <person name="Zhu S."/>
            <person name="Xu C."/>
            <person name="Xu H."/>
            <person name="Xu X."/>
            <person name="Cox K."/>
            <person name="Korf I."/>
            <person name="Meyers B.C."/>
            <person name="Michelmore R.W."/>
        </authorList>
    </citation>
    <scope>NUCLEOTIDE SEQUENCE [LARGE SCALE GENOMIC DNA]</scope>
    <source>
        <strain evidence="6">cv. Salinas</strain>
        <tissue evidence="5">Seedlings</tissue>
    </source>
</reference>
<evidence type="ECO:0000313" key="5">
    <source>
        <dbReference type="EMBL" id="KAJ0200287.1"/>
    </source>
</evidence>
<evidence type="ECO:0000259" key="4">
    <source>
        <dbReference type="Pfam" id="PF14372"/>
    </source>
</evidence>
<name>A0A9R1V508_LACSA</name>
<feature type="chain" id="PRO_5040168998" description="HAT C-terminal dimerisation domain-containing protein" evidence="2">
    <location>
        <begin position="22"/>
        <end position="382"/>
    </location>
</feature>
<dbReference type="PANTHER" id="PTHR46481:SF11">
    <property type="entry name" value="ZINC FINGER BED DOMAIN-CONTAINING PROTEIN RICESLEEPER 2-LIKE"/>
    <property type="match status" value="1"/>
</dbReference>
<dbReference type="Proteomes" id="UP000235145">
    <property type="component" value="Unassembled WGS sequence"/>
</dbReference>
<protein>
    <recommendedName>
        <fullName evidence="7">HAT C-terminal dimerisation domain-containing protein</fullName>
    </recommendedName>
</protein>
<keyword evidence="2" id="KW-0732">Signal</keyword>
<evidence type="ECO:0000259" key="3">
    <source>
        <dbReference type="Pfam" id="PF05699"/>
    </source>
</evidence>
<feature type="domain" description="hAT-like transposase RNase-H fold" evidence="4">
    <location>
        <begin position="140"/>
        <end position="232"/>
    </location>
</feature>
<organism evidence="5 6">
    <name type="scientific">Lactuca sativa</name>
    <name type="common">Garden lettuce</name>
    <dbReference type="NCBI Taxonomy" id="4236"/>
    <lineage>
        <taxon>Eukaryota</taxon>
        <taxon>Viridiplantae</taxon>
        <taxon>Streptophyta</taxon>
        <taxon>Embryophyta</taxon>
        <taxon>Tracheophyta</taxon>
        <taxon>Spermatophyta</taxon>
        <taxon>Magnoliopsida</taxon>
        <taxon>eudicotyledons</taxon>
        <taxon>Gunneridae</taxon>
        <taxon>Pentapetalae</taxon>
        <taxon>asterids</taxon>
        <taxon>campanulids</taxon>
        <taxon>Asterales</taxon>
        <taxon>Asteraceae</taxon>
        <taxon>Cichorioideae</taxon>
        <taxon>Cichorieae</taxon>
        <taxon>Lactucinae</taxon>
        <taxon>Lactuca</taxon>
    </lineage>
</organism>
<accession>A0A9R1V508</accession>
<feature type="domain" description="HAT C-terminal dimerisation" evidence="3">
    <location>
        <begin position="281"/>
        <end position="341"/>
    </location>
</feature>
<evidence type="ECO:0000313" key="6">
    <source>
        <dbReference type="Proteomes" id="UP000235145"/>
    </source>
</evidence>
<dbReference type="PANTHER" id="PTHR46481">
    <property type="entry name" value="ZINC FINGER BED DOMAIN-CONTAINING PROTEIN 4"/>
    <property type="match status" value="1"/>
</dbReference>
<dbReference type="InterPro" id="IPR052035">
    <property type="entry name" value="ZnF_BED_domain_contain"/>
</dbReference>